<evidence type="ECO:0000256" key="2">
    <source>
        <dbReference type="ARBA" id="ARBA00005810"/>
    </source>
</evidence>
<comment type="caution">
    <text evidence="14">The sequence shown here is derived from an EMBL/GenBank/DDBJ whole genome shotgun (WGS) entry which is preliminary data.</text>
</comment>
<reference evidence="14" key="2">
    <citation type="submission" date="2022-08" db="EMBL/GenBank/DDBJ databases">
        <authorList>
            <person name="Dong C."/>
        </authorList>
    </citation>
    <scope>NUCLEOTIDE SEQUENCE</scope>
    <source>
        <strain evidence="14">59MF3M-4</strain>
    </source>
</reference>
<dbReference type="RefSeq" id="WP_260975381.1">
    <property type="nucleotide sequence ID" value="NZ_JAOANI010000014.1"/>
</dbReference>
<evidence type="ECO:0000256" key="6">
    <source>
        <dbReference type="ARBA" id="ARBA00022741"/>
    </source>
</evidence>
<protein>
    <recommendedName>
        <fullName evidence="4">2-amino-4-hydroxy-6-hydroxymethyldihydropteridine pyrophosphokinase</fullName>
        <ecNumber evidence="3">2.7.6.3</ecNumber>
    </recommendedName>
    <alternativeName>
        <fullName evidence="11">6-hydroxymethyl-7,8-dihydropterin pyrophosphokinase</fullName>
    </alternativeName>
    <alternativeName>
        <fullName evidence="12">7,8-dihydro-6-hydroxymethylpterin-pyrophosphokinase</fullName>
    </alternativeName>
</protein>
<dbReference type="Pfam" id="PF01288">
    <property type="entry name" value="HPPK"/>
    <property type="match status" value="1"/>
</dbReference>
<dbReference type="NCBIfam" id="TIGR01498">
    <property type="entry name" value="folK"/>
    <property type="match status" value="1"/>
</dbReference>
<dbReference type="InterPro" id="IPR000550">
    <property type="entry name" value="Hppk"/>
</dbReference>
<gene>
    <name evidence="14" type="primary">folK</name>
    <name evidence="14" type="ORF">NYR02_05500</name>
</gene>
<name>A0A9X3AR83_9GAMM</name>
<evidence type="ECO:0000256" key="12">
    <source>
        <dbReference type="ARBA" id="ARBA00033413"/>
    </source>
</evidence>
<evidence type="ECO:0000256" key="11">
    <source>
        <dbReference type="ARBA" id="ARBA00029766"/>
    </source>
</evidence>
<evidence type="ECO:0000256" key="1">
    <source>
        <dbReference type="ARBA" id="ARBA00005051"/>
    </source>
</evidence>
<comment type="similarity">
    <text evidence="2">Belongs to the HPPK family.</text>
</comment>
<accession>A0A9X3AR83</accession>
<dbReference type="PANTHER" id="PTHR43071">
    <property type="entry name" value="2-AMINO-4-HYDROXY-6-HYDROXYMETHYLDIHYDROPTERIDINE PYROPHOSPHOKINASE"/>
    <property type="match status" value="1"/>
</dbReference>
<evidence type="ECO:0000313" key="15">
    <source>
        <dbReference type="Proteomes" id="UP001147830"/>
    </source>
</evidence>
<keyword evidence="5 14" id="KW-0808">Transferase</keyword>
<evidence type="ECO:0000256" key="8">
    <source>
        <dbReference type="ARBA" id="ARBA00022840"/>
    </source>
</evidence>
<comment type="function">
    <text evidence="10">Catalyzes the transfer of pyrophosphate from adenosine triphosphate (ATP) to 6-hydroxymethyl-7,8-dihydropterin, an enzymatic step in folate biosynthesis pathway.</text>
</comment>
<feature type="domain" description="7,8-dihydro-6-hydroxymethylpterin-pyrophosphokinase" evidence="13">
    <location>
        <begin position="6"/>
        <end position="102"/>
    </location>
</feature>
<evidence type="ECO:0000256" key="5">
    <source>
        <dbReference type="ARBA" id="ARBA00022679"/>
    </source>
</evidence>
<dbReference type="SUPFAM" id="SSF55083">
    <property type="entry name" value="6-hydroxymethyl-7,8-dihydropterin pyrophosphokinase, HPPK"/>
    <property type="match status" value="1"/>
</dbReference>
<keyword evidence="6" id="KW-0547">Nucleotide-binding</keyword>
<dbReference type="GO" id="GO:0005524">
    <property type="term" value="F:ATP binding"/>
    <property type="evidence" value="ECO:0007669"/>
    <property type="project" value="UniProtKB-KW"/>
</dbReference>
<dbReference type="GO" id="GO:0016301">
    <property type="term" value="F:kinase activity"/>
    <property type="evidence" value="ECO:0007669"/>
    <property type="project" value="UniProtKB-KW"/>
</dbReference>
<evidence type="ECO:0000256" key="9">
    <source>
        <dbReference type="ARBA" id="ARBA00022909"/>
    </source>
</evidence>
<dbReference type="EMBL" id="JAOANI010000014">
    <property type="protein sequence ID" value="MCT7358474.1"/>
    <property type="molecule type" value="Genomic_DNA"/>
</dbReference>
<evidence type="ECO:0000259" key="13">
    <source>
        <dbReference type="Pfam" id="PF01288"/>
    </source>
</evidence>
<dbReference type="Gene3D" id="3.30.70.560">
    <property type="entry name" value="7,8-Dihydro-6-hydroxymethylpterin-pyrophosphokinase HPPK"/>
    <property type="match status" value="1"/>
</dbReference>
<evidence type="ECO:0000256" key="3">
    <source>
        <dbReference type="ARBA" id="ARBA00013253"/>
    </source>
</evidence>
<proteinExistence type="inferred from homology"/>
<dbReference type="InterPro" id="IPR035907">
    <property type="entry name" value="Hppk_sf"/>
</dbReference>
<dbReference type="AlphaFoldDB" id="A0A9X3AR83"/>
<evidence type="ECO:0000313" key="14">
    <source>
        <dbReference type="EMBL" id="MCT7358474.1"/>
    </source>
</evidence>
<dbReference type="PANTHER" id="PTHR43071:SF1">
    <property type="entry name" value="2-AMINO-4-HYDROXY-6-HYDROXYMETHYLDIHYDROPTERIDINE PYROPHOSPHOKINASE"/>
    <property type="match status" value="1"/>
</dbReference>
<evidence type="ECO:0000256" key="10">
    <source>
        <dbReference type="ARBA" id="ARBA00029409"/>
    </source>
</evidence>
<sequence>MRFYLLGLGSNIDPEQHLLKAREALASLGVICAESAVLRSAPVGDTFHFEFKNQLLILSSELLPGPLKQRLQQIEVSLGREPKNPSRKVKDRTIDIDILCTAATEADCRHATLEESYYRELQQLWLQEVNV</sequence>
<evidence type="ECO:0000256" key="7">
    <source>
        <dbReference type="ARBA" id="ARBA00022777"/>
    </source>
</evidence>
<dbReference type="GO" id="GO:0003848">
    <property type="term" value="F:2-amino-4-hydroxy-6-hydroxymethyldihydropteridine diphosphokinase activity"/>
    <property type="evidence" value="ECO:0007669"/>
    <property type="project" value="UniProtKB-EC"/>
</dbReference>
<keyword evidence="9" id="KW-0289">Folate biosynthesis</keyword>
<dbReference type="EC" id="2.7.6.3" evidence="3"/>
<organism evidence="14 15">
    <name type="scientific">Thalassolituus pacificus</name>
    <dbReference type="NCBI Taxonomy" id="2975440"/>
    <lineage>
        <taxon>Bacteria</taxon>
        <taxon>Pseudomonadati</taxon>
        <taxon>Pseudomonadota</taxon>
        <taxon>Gammaproteobacteria</taxon>
        <taxon>Oceanospirillales</taxon>
        <taxon>Oceanospirillaceae</taxon>
        <taxon>Thalassolituus</taxon>
    </lineage>
</organism>
<keyword evidence="15" id="KW-1185">Reference proteome</keyword>
<dbReference type="Proteomes" id="UP001147830">
    <property type="component" value="Unassembled WGS sequence"/>
</dbReference>
<keyword evidence="8" id="KW-0067">ATP-binding</keyword>
<dbReference type="GO" id="GO:0046656">
    <property type="term" value="P:folic acid biosynthetic process"/>
    <property type="evidence" value="ECO:0007669"/>
    <property type="project" value="UniProtKB-KW"/>
</dbReference>
<evidence type="ECO:0000256" key="4">
    <source>
        <dbReference type="ARBA" id="ARBA00016218"/>
    </source>
</evidence>
<reference evidence="14" key="1">
    <citation type="journal article" date="2022" name="Front. Microbiol.">
        <title>Genome-based taxonomic rearrangement of Oceanobacter-related bacteria including the description of Thalassolituus hydrocarbonoclasticus sp. nov. and Thalassolituus pacificus sp. nov. and emended description of the genus Thalassolituus.</title>
        <authorList>
            <person name="Dong C."/>
            <person name="Wei L."/>
            <person name="Wang J."/>
            <person name="Lai Q."/>
            <person name="Huang Z."/>
            <person name="Shao Z."/>
        </authorList>
    </citation>
    <scope>NUCLEOTIDE SEQUENCE</scope>
    <source>
        <strain evidence="14">59MF3M-4</strain>
    </source>
</reference>
<keyword evidence="7" id="KW-0418">Kinase</keyword>
<comment type="pathway">
    <text evidence="1">Cofactor biosynthesis; tetrahydrofolate biosynthesis; 2-amino-4-hydroxy-6-hydroxymethyl-7,8-dihydropteridine diphosphate from 7,8-dihydroneopterin triphosphate: step 4/4.</text>
</comment>